<dbReference type="GO" id="GO:0006412">
    <property type="term" value="P:translation"/>
    <property type="evidence" value="ECO:0007669"/>
    <property type="project" value="TreeGrafter"/>
</dbReference>
<dbReference type="InterPro" id="IPR023179">
    <property type="entry name" value="GTP-bd_ortho_bundle_sf"/>
</dbReference>
<feature type="binding site" evidence="5">
    <location>
        <begin position="131"/>
        <end position="136"/>
    </location>
    <ligand>
        <name>GTP</name>
        <dbReference type="ChEBI" id="CHEBI:37565"/>
    </ligand>
</feature>
<dbReference type="NCBIfam" id="TIGR03596">
    <property type="entry name" value="GTPase_YlqF"/>
    <property type="match status" value="1"/>
</dbReference>
<reference evidence="7" key="1">
    <citation type="journal article" date="2021" name="PeerJ">
        <title>Extensive microbial diversity within the chicken gut microbiome revealed by metagenomics and culture.</title>
        <authorList>
            <person name="Gilroy R."/>
            <person name="Ravi A."/>
            <person name="Getino M."/>
            <person name="Pursley I."/>
            <person name="Horton D.L."/>
            <person name="Alikhan N.F."/>
            <person name="Baker D."/>
            <person name="Gharbi K."/>
            <person name="Hall N."/>
            <person name="Watson M."/>
            <person name="Adriaenssens E.M."/>
            <person name="Foster-Nyarko E."/>
            <person name="Jarju S."/>
            <person name="Secka A."/>
            <person name="Antonio M."/>
            <person name="Oren A."/>
            <person name="Chaudhuri R.R."/>
            <person name="La Ragione R."/>
            <person name="Hildebrand F."/>
            <person name="Pallen M.J."/>
        </authorList>
    </citation>
    <scope>NUCLEOTIDE SEQUENCE</scope>
    <source>
        <strain evidence="7">CHK187-5294</strain>
    </source>
</reference>
<keyword evidence="2 4" id="KW-0547">Nucleotide-binding</keyword>
<comment type="subcellular location">
    <subcellularLocation>
        <location evidence="4">Cytoplasm</location>
    </subcellularLocation>
</comment>
<evidence type="ECO:0000313" key="7">
    <source>
        <dbReference type="EMBL" id="HIZ03858.1"/>
    </source>
</evidence>
<dbReference type="Proteomes" id="UP000824132">
    <property type="component" value="Unassembled WGS sequence"/>
</dbReference>
<dbReference type="CDD" id="cd01856">
    <property type="entry name" value="YlqF"/>
    <property type="match status" value="1"/>
</dbReference>
<organism evidence="7 8">
    <name type="scientific">Candidatus Borkfalkia avistercoris</name>
    <dbReference type="NCBI Taxonomy" id="2838504"/>
    <lineage>
        <taxon>Bacteria</taxon>
        <taxon>Bacillati</taxon>
        <taxon>Bacillota</taxon>
        <taxon>Clostridia</taxon>
        <taxon>Christensenellales</taxon>
        <taxon>Christensenellaceae</taxon>
        <taxon>Candidatus Borkfalkia</taxon>
    </lineage>
</organism>
<comment type="function">
    <text evidence="4">Required for a late step of 50S ribosomal subunit assembly. Has GTPase activity.</text>
</comment>
<feature type="binding site" evidence="5">
    <location>
        <position position="174"/>
    </location>
    <ligand>
        <name>GTP</name>
        <dbReference type="ChEBI" id="CHEBI:37565"/>
    </ligand>
</feature>
<dbReference type="PANTHER" id="PTHR45782">
    <property type="entry name" value="MITOCHONDRIAL RIBOSOME-ASSOCIATED GTPASE 1"/>
    <property type="match status" value="1"/>
</dbReference>
<evidence type="ECO:0000256" key="5">
    <source>
        <dbReference type="PIRSR" id="PIRSR006230-1"/>
    </source>
</evidence>
<dbReference type="Gene3D" id="3.40.50.300">
    <property type="entry name" value="P-loop containing nucleotide triphosphate hydrolases"/>
    <property type="match status" value="1"/>
</dbReference>
<evidence type="ECO:0000313" key="8">
    <source>
        <dbReference type="Proteomes" id="UP000824132"/>
    </source>
</evidence>
<dbReference type="Pfam" id="PF01926">
    <property type="entry name" value="MMR_HSR1"/>
    <property type="match status" value="1"/>
</dbReference>
<reference evidence="7" key="2">
    <citation type="submission" date="2021-04" db="EMBL/GenBank/DDBJ databases">
        <authorList>
            <person name="Gilroy R."/>
        </authorList>
    </citation>
    <scope>NUCLEOTIDE SEQUENCE</scope>
    <source>
        <strain evidence="7">CHK187-5294</strain>
    </source>
</reference>
<dbReference type="InterPro" id="IPR027417">
    <property type="entry name" value="P-loop_NTPase"/>
</dbReference>
<comment type="caution">
    <text evidence="7">The sequence shown here is derived from an EMBL/GenBank/DDBJ whole genome shotgun (WGS) entry which is preliminary data.</text>
</comment>
<dbReference type="GO" id="GO:0005737">
    <property type="term" value="C:cytoplasm"/>
    <property type="evidence" value="ECO:0007669"/>
    <property type="project" value="UniProtKB-SubCell"/>
</dbReference>
<evidence type="ECO:0000256" key="1">
    <source>
        <dbReference type="ARBA" id="ARBA00014898"/>
    </source>
</evidence>
<dbReference type="SUPFAM" id="SSF52540">
    <property type="entry name" value="P-loop containing nucleoside triphosphate hydrolases"/>
    <property type="match status" value="1"/>
</dbReference>
<dbReference type="PIRSF" id="PIRSF006230">
    <property type="entry name" value="MG442"/>
    <property type="match status" value="1"/>
</dbReference>
<dbReference type="GO" id="GO:0003924">
    <property type="term" value="F:GTPase activity"/>
    <property type="evidence" value="ECO:0007669"/>
    <property type="project" value="TreeGrafter"/>
</dbReference>
<evidence type="ECO:0000259" key="6">
    <source>
        <dbReference type="Pfam" id="PF01926"/>
    </source>
</evidence>
<accession>A0A9D2IE84</accession>
<evidence type="ECO:0000256" key="4">
    <source>
        <dbReference type="PIRNR" id="PIRNR006230"/>
    </source>
</evidence>
<feature type="binding site" evidence="5">
    <location>
        <begin position="59"/>
        <end position="62"/>
    </location>
    <ligand>
        <name>GTP</name>
        <dbReference type="ChEBI" id="CHEBI:37565"/>
    </ligand>
</feature>
<dbReference type="InterPro" id="IPR016478">
    <property type="entry name" value="GTPase_MTG1"/>
</dbReference>
<sequence>MKFIQWFPGHMTKAMRMMEECAPLVDGAMLVLDARAPAATFNKKLKKLFGAKPVLYILNKTDLADAAKTDAFLSEIAKGGSLAVKCSAANASAAAKQISAKALELLKEKRSRDAAKGLSRPLRFMVAGIPNTGKSTIINALSGQKRAVTGDKAGVTRGKQWIRCAGFELLDTPGTMPPSFENQTLAQHLAYIGSINDDILDFYGLSLELLRELSESYPNVLKERYALEMPASPADMLGGICKRRGFVLRGGEYDLDRGARALIDDFRKGRLGRITLENAADYIGFFG</sequence>
<comment type="similarity">
    <text evidence="4">Belongs to the TRAFAC class YlqF/YawG GTPase family. MTG1 subfamily.</text>
</comment>
<dbReference type="PANTHER" id="PTHR45782:SF4">
    <property type="entry name" value="MITOCHONDRIAL RIBOSOME-ASSOCIATED GTPASE 1"/>
    <property type="match status" value="1"/>
</dbReference>
<dbReference type="InterPro" id="IPR006073">
    <property type="entry name" value="GTP-bd"/>
</dbReference>
<dbReference type="InterPro" id="IPR019991">
    <property type="entry name" value="GTP-bd_ribosome_bgen"/>
</dbReference>
<evidence type="ECO:0000256" key="3">
    <source>
        <dbReference type="ARBA" id="ARBA00023134"/>
    </source>
</evidence>
<dbReference type="EMBL" id="DXCL01000035">
    <property type="protein sequence ID" value="HIZ03858.1"/>
    <property type="molecule type" value="Genomic_DNA"/>
</dbReference>
<dbReference type="GO" id="GO:0005525">
    <property type="term" value="F:GTP binding"/>
    <property type="evidence" value="ECO:0007669"/>
    <property type="project" value="UniProtKB-KW"/>
</dbReference>
<gene>
    <name evidence="7" type="primary">ylqF</name>
    <name evidence="7" type="ORF">H9727_06180</name>
</gene>
<proteinExistence type="inferred from homology"/>
<name>A0A9D2IE84_9FIRM</name>
<evidence type="ECO:0000256" key="2">
    <source>
        <dbReference type="ARBA" id="ARBA00022741"/>
    </source>
</evidence>
<feature type="domain" description="G" evidence="6">
    <location>
        <begin position="124"/>
        <end position="187"/>
    </location>
</feature>
<dbReference type="AlphaFoldDB" id="A0A9D2IE84"/>
<protein>
    <recommendedName>
        <fullName evidence="1 4">Ribosome biogenesis GTPase A</fullName>
    </recommendedName>
</protein>
<keyword evidence="4" id="KW-0963">Cytoplasm</keyword>
<keyword evidence="3 4" id="KW-0342">GTP-binding</keyword>
<dbReference type="Gene3D" id="1.10.1580.10">
    <property type="match status" value="1"/>
</dbReference>